<evidence type="ECO:0000256" key="6">
    <source>
        <dbReference type="ARBA" id="ARBA00022882"/>
    </source>
</evidence>
<dbReference type="Proteomes" id="UP001642501">
    <property type="component" value="Unassembled WGS sequence"/>
</dbReference>
<dbReference type="Gene3D" id="1.20.120.350">
    <property type="entry name" value="Voltage-gated potassium channels. Chain C"/>
    <property type="match status" value="1"/>
</dbReference>
<keyword evidence="11" id="KW-0407">Ion channel</keyword>
<keyword evidence="4" id="KW-1003">Cell membrane</keyword>
<dbReference type="Pfam" id="PF00520">
    <property type="entry name" value="Ion_trans"/>
    <property type="match status" value="1"/>
</dbReference>
<evidence type="ECO:0000256" key="11">
    <source>
        <dbReference type="ARBA" id="ARBA00023303"/>
    </source>
</evidence>
<evidence type="ECO:0000256" key="13">
    <source>
        <dbReference type="SAM" id="Coils"/>
    </source>
</evidence>
<keyword evidence="9" id="KW-0406">Ion transport</keyword>
<dbReference type="InterPro" id="IPR031846">
    <property type="entry name" value="Hvcn1"/>
</dbReference>
<evidence type="ECO:0000256" key="9">
    <source>
        <dbReference type="ARBA" id="ARBA00023065"/>
    </source>
</evidence>
<keyword evidence="5 14" id="KW-0812">Transmembrane</keyword>
<evidence type="ECO:0000313" key="17">
    <source>
        <dbReference type="Proteomes" id="UP001642501"/>
    </source>
</evidence>
<evidence type="ECO:0000256" key="2">
    <source>
        <dbReference type="ARBA" id="ARBA00015897"/>
    </source>
</evidence>
<organism evidence="16 17">
    <name type="scientific">Sporothrix epigloea</name>
    <dbReference type="NCBI Taxonomy" id="1892477"/>
    <lineage>
        <taxon>Eukaryota</taxon>
        <taxon>Fungi</taxon>
        <taxon>Dikarya</taxon>
        <taxon>Ascomycota</taxon>
        <taxon>Pezizomycotina</taxon>
        <taxon>Sordariomycetes</taxon>
        <taxon>Sordariomycetidae</taxon>
        <taxon>Ophiostomatales</taxon>
        <taxon>Ophiostomataceae</taxon>
        <taxon>Sporothrix</taxon>
    </lineage>
</organism>
<name>A0ABP0DUK0_9PEZI</name>
<keyword evidence="8 13" id="KW-0175">Coiled coil</keyword>
<evidence type="ECO:0000256" key="10">
    <source>
        <dbReference type="ARBA" id="ARBA00023136"/>
    </source>
</evidence>
<evidence type="ECO:0000256" key="5">
    <source>
        <dbReference type="ARBA" id="ARBA00022692"/>
    </source>
</evidence>
<keyword evidence="7 14" id="KW-1133">Transmembrane helix</keyword>
<gene>
    <name evidence="16" type="ORF">SEPCBS57363_004155</name>
</gene>
<evidence type="ECO:0000256" key="8">
    <source>
        <dbReference type="ARBA" id="ARBA00023054"/>
    </source>
</evidence>
<evidence type="ECO:0000313" key="16">
    <source>
        <dbReference type="EMBL" id="CAK7270541.1"/>
    </source>
</evidence>
<feature type="transmembrane region" description="Helical" evidence="14">
    <location>
        <begin position="42"/>
        <end position="64"/>
    </location>
</feature>
<evidence type="ECO:0000256" key="1">
    <source>
        <dbReference type="ARBA" id="ARBA00004651"/>
    </source>
</evidence>
<keyword evidence="6" id="KW-0851">Voltage-gated channel</keyword>
<feature type="transmembrane region" description="Helical" evidence="14">
    <location>
        <begin position="112"/>
        <end position="136"/>
    </location>
</feature>
<keyword evidence="17" id="KW-1185">Reference proteome</keyword>
<sequence>MTDDHAAQPLLHYSASPVTFSQRWSGLRRRAQHYLASTQKHYLILLLVGVDVIAILAEILISLVACETGTKNRPWVDPALEASKIVGLVISSLFLVELLASLWAFGWELFSSWFHCFDTFVILVSFVIDVLAHGVLEDIASLVVMLRLWRVVKIVEEMSVGAEERMEELEAQVEKLERENAALGQQLRALEAGEV</sequence>
<proteinExistence type="predicted"/>
<evidence type="ECO:0000259" key="15">
    <source>
        <dbReference type="Pfam" id="PF00520"/>
    </source>
</evidence>
<reference evidence="16 17" key="1">
    <citation type="submission" date="2024-01" db="EMBL/GenBank/DDBJ databases">
        <authorList>
            <person name="Allen C."/>
            <person name="Tagirdzhanova G."/>
        </authorList>
    </citation>
    <scope>NUCLEOTIDE SEQUENCE [LARGE SCALE GENOMIC DNA]</scope>
    <source>
        <strain evidence="16 17">CBS 573.63</strain>
    </source>
</reference>
<keyword evidence="3" id="KW-0813">Transport</keyword>
<feature type="domain" description="Ion transport" evidence="15">
    <location>
        <begin position="44"/>
        <end position="156"/>
    </location>
</feature>
<evidence type="ECO:0000256" key="4">
    <source>
        <dbReference type="ARBA" id="ARBA00022475"/>
    </source>
</evidence>
<feature type="transmembrane region" description="Helical" evidence="14">
    <location>
        <begin position="85"/>
        <end position="106"/>
    </location>
</feature>
<dbReference type="PANTHER" id="PTHR46480:SF1">
    <property type="entry name" value="VOLTAGE-GATED HYDROGEN CHANNEL 1"/>
    <property type="match status" value="1"/>
</dbReference>
<evidence type="ECO:0000256" key="14">
    <source>
        <dbReference type="SAM" id="Phobius"/>
    </source>
</evidence>
<comment type="subcellular location">
    <subcellularLocation>
        <location evidence="1">Cell membrane</location>
        <topology evidence="1">Multi-pass membrane protein</topology>
    </subcellularLocation>
</comment>
<evidence type="ECO:0000256" key="12">
    <source>
        <dbReference type="ARBA" id="ARBA00031989"/>
    </source>
</evidence>
<protein>
    <recommendedName>
        <fullName evidence="2">Voltage-gated hydrogen channel 1</fullName>
    </recommendedName>
    <alternativeName>
        <fullName evidence="12">Hydrogen voltage-gated channel 1</fullName>
    </alternativeName>
</protein>
<feature type="coiled-coil region" evidence="13">
    <location>
        <begin position="152"/>
        <end position="193"/>
    </location>
</feature>
<evidence type="ECO:0000256" key="7">
    <source>
        <dbReference type="ARBA" id="ARBA00022989"/>
    </source>
</evidence>
<dbReference type="InterPro" id="IPR005821">
    <property type="entry name" value="Ion_trans_dom"/>
</dbReference>
<comment type="caution">
    <text evidence="16">The sequence shown here is derived from an EMBL/GenBank/DDBJ whole genome shotgun (WGS) entry which is preliminary data.</text>
</comment>
<evidence type="ECO:0000256" key="3">
    <source>
        <dbReference type="ARBA" id="ARBA00022448"/>
    </source>
</evidence>
<dbReference type="InterPro" id="IPR027359">
    <property type="entry name" value="Volt_channel_dom_sf"/>
</dbReference>
<dbReference type="PANTHER" id="PTHR46480">
    <property type="entry name" value="F20B24.22"/>
    <property type="match status" value="1"/>
</dbReference>
<accession>A0ABP0DUK0</accession>
<dbReference type="EMBL" id="CAWUOM010000074">
    <property type="protein sequence ID" value="CAK7270541.1"/>
    <property type="molecule type" value="Genomic_DNA"/>
</dbReference>
<keyword evidence="10 14" id="KW-0472">Membrane</keyword>